<evidence type="ECO:0000313" key="2">
    <source>
        <dbReference type="EMBL" id="ELT91727.1"/>
    </source>
</evidence>
<protein>
    <submittedName>
        <fullName evidence="2 3">Uncharacterized protein</fullName>
    </submittedName>
</protein>
<dbReference type="HOGENOM" id="CLU_1742318_0_0_1"/>
<reference evidence="4" key="1">
    <citation type="submission" date="2012-12" db="EMBL/GenBank/DDBJ databases">
        <authorList>
            <person name="Hellsten U."/>
            <person name="Grimwood J."/>
            <person name="Chapman J.A."/>
            <person name="Shapiro H."/>
            <person name="Aerts A."/>
            <person name="Otillar R.P."/>
            <person name="Terry A.Y."/>
            <person name="Boore J.L."/>
            <person name="Simakov O."/>
            <person name="Marletaz F."/>
            <person name="Cho S.-J."/>
            <person name="Edsinger-Gonzales E."/>
            <person name="Havlak P."/>
            <person name="Kuo D.-H."/>
            <person name="Larsson T."/>
            <person name="Lv J."/>
            <person name="Arendt D."/>
            <person name="Savage R."/>
            <person name="Osoegawa K."/>
            <person name="de Jong P."/>
            <person name="Lindberg D.R."/>
            <person name="Seaver E.C."/>
            <person name="Weisblat D.A."/>
            <person name="Putnam N.H."/>
            <person name="Grigoriev I.V."/>
            <person name="Rokhsar D.S."/>
        </authorList>
    </citation>
    <scope>NUCLEOTIDE SEQUENCE</scope>
    <source>
        <strain evidence="4">I ESC-2004</strain>
    </source>
</reference>
<dbReference type="AlphaFoldDB" id="R7TDZ0"/>
<feature type="signal peptide" evidence="1">
    <location>
        <begin position="1"/>
        <end position="22"/>
    </location>
</feature>
<evidence type="ECO:0000313" key="4">
    <source>
        <dbReference type="Proteomes" id="UP000014760"/>
    </source>
</evidence>
<reference evidence="3" key="3">
    <citation type="submission" date="2015-06" db="UniProtKB">
        <authorList>
            <consortium name="EnsemblMetazoa"/>
        </authorList>
    </citation>
    <scope>IDENTIFICATION</scope>
</reference>
<name>R7TDZ0_CAPTE</name>
<feature type="chain" id="PRO_5008786914" evidence="1">
    <location>
        <begin position="23"/>
        <end position="150"/>
    </location>
</feature>
<reference evidence="2 4" key="2">
    <citation type="journal article" date="2013" name="Nature">
        <title>Insights into bilaterian evolution from three spiralian genomes.</title>
        <authorList>
            <person name="Simakov O."/>
            <person name="Marletaz F."/>
            <person name="Cho S.J."/>
            <person name="Edsinger-Gonzales E."/>
            <person name="Havlak P."/>
            <person name="Hellsten U."/>
            <person name="Kuo D.H."/>
            <person name="Larsson T."/>
            <person name="Lv J."/>
            <person name="Arendt D."/>
            <person name="Savage R."/>
            <person name="Osoegawa K."/>
            <person name="de Jong P."/>
            <person name="Grimwood J."/>
            <person name="Chapman J.A."/>
            <person name="Shapiro H."/>
            <person name="Aerts A."/>
            <person name="Otillar R.P."/>
            <person name="Terry A.Y."/>
            <person name="Boore J.L."/>
            <person name="Grigoriev I.V."/>
            <person name="Lindberg D.R."/>
            <person name="Seaver E.C."/>
            <person name="Weisblat D.A."/>
            <person name="Putnam N.H."/>
            <person name="Rokhsar D.S."/>
        </authorList>
    </citation>
    <scope>NUCLEOTIDE SEQUENCE</scope>
    <source>
        <strain evidence="2 4">I ESC-2004</strain>
    </source>
</reference>
<evidence type="ECO:0000256" key="1">
    <source>
        <dbReference type="SAM" id="SignalP"/>
    </source>
</evidence>
<dbReference type="EnsemblMetazoa" id="CapteT202448">
    <property type="protein sequence ID" value="CapteP202448"/>
    <property type="gene ID" value="CapteG202448"/>
</dbReference>
<dbReference type="Proteomes" id="UP000014760">
    <property type="component" value="Unassembled WGS sequence"/>
</dbReference>
<keyword evidence="1" id="KW-0732">Signal</keyword>
<evidence type="ECO:0000313" key="3">
    <source>
        <dbReference type="EnsemblMetazoa" id="CapteP202448"/>
    </source>
</evidence>
<gene>
    <name evidence="2" type="ORF">CAPTEDRAFT_202448</name>
</gene>
<proteinExistence type="predicted"/>
<keyword evidence="4" id="KW-1185">Reference proteome</keyword>
<accession>R7TDZ0</accession>
<dbReference type="EMBL" id="AMQN01013670">
    <property type="status" value="NOT_ANNOTATED_CDS"/>
    <property type="molecule type" value="Genomic_DNA"/>
</dbReference>
<sequence length="150" mass="16499">MHGLLAPGVLLLLLLFAGSTTSDWIKLEGYTYSVAEKSFTEYHPRWTDVTSYGFRFTFRTFKASTFLAHHEFAESKDPSVLVTLSSGSVVVSHVYNGIEESVTTGKAQVAALGWKKGRPPMNAKGLRGSEIDKRLSHLVTEKCMALIGCI</sequence>
<dbReference type="EMBL" id="KB310381">
    <property type="protein sequence ID" value="ELT91727.1"/>
    <property type="molecule type" value="Genomic_DNA"/>
</dbReference>
<organism evidence="2">
    <name type="scientific">Capitella teleta</name>
    <name type="common">Polychaete worm</name>
    <dbReference type="NCBI Taxonomy" id="283909"/>
    <lineage>
        <taxon>Eukaryota</taxon>
        <taxon>Metazoa</taxon>
        <taxon>Spiralia</taxon>
        <taxon>Lophotrochozoa</taxon>
        <taxon>Annelida</taxon>
        <taxon>Polychaeta</taxon>
        <taxon>Sedentaria</taxon>
        <taxon>Scolecida</taxon>
        <taxon>Capitellidae</taxon>
        <taxon>Capitella</taxon>
    </lineage>
</organism>